<dbReference type="AlphaFoldDB" id="A0A9E5T537"/>
<dbReference type="RefSeq" id="WP_167192531.1">
    <property type="nucleotide sequence ID" value="NZ_JAAONZ010000041.1"/>
</dbReference>
<dbReference type="InterPro" id="IPR025392">
    <property type="entry name" value="DUF4124"/>
</dbReference>
<evidence type="ECO:0000256" key="1">
    <source>
        <dbReference type="SAM" id="SignalP"/>
    </source>
</evidence>
<keyword evidence="4" id="KW-1185">Reference proteome</keyword>
<feature type="domain" description="DUF4124" evidence="2">
    <location>
        <begin position="11"/>
        <end position="60"/>
    </location>
</feature>
<proteinExistence type="predicted"/>
<dbReference type="Proteomes" id="UP000787472">
    <property type="component" value="Unassembled WGS sequence"/>
</dbReference>
<dbReference type="EMBL" id="JAAONZ010000041">
    <property type="protein sequence ID" value="NHO68567.1"/>
    <property type="molecule type" value="Genomic_DNA"/>
</dbReference>
<dbReference type="Gene3D" id="2.60.40.10">
    <property type="entry name" value="Immunoglobulins"/>
    <property type="match status" value="1"/>
</dbReference>
<accession>A0A9E5T537</accession>
<protein>
    <submittedName>
        <fullName evidence="3">DUF4124 domain-containing protein</fullName>
    </submittedName>
</protein>
<gene>
    <name evidence="3" type="ORF">G8770_23690</name>
</gene>
<feature type="signal peptide" evidence="1">
    <location>
        <begin position="1"/>
        <end position="21"/>
    </location>
</feature>
<dbReference type="InterPro" id="IPR013783">
    <property type="entry name" value="Ig-like_fold"/>
</dbReference>
<reference evidence="3" key="1">
    <citation type="submission" date="2020-03" db="EMBL/GenBank/DDBJ databases">
        <authorList>
            <person name="Guo F."/>
        </authorList>
    </citation>
    <scope>NUCLEOTIDE SEQUENCE</scope>
    <source>
        <strain evidence="3">JCM 30134</strain>
    </source>
</reference>
<evidence type="ECO:0000313" key="4">
    <source>
        <dbReference type="Proteomes" id="UP000787472"/>
    </source>
</evidence>
<sequence>MKIVHFLLCVSLLGTSLFAAAEIYKSVDEHGNVIYTDNPKGNNKVNTVELPPVNTQPATPVYQRPTQQPSQSTEYQVTIHAPQDGAQIPTGQRDIPVSLNVSPQLKQGAYIQILLNGQVFGSDFHATQFTLQGVYRGEHHLQAVVISASGEELARSDSVTIYVHRASVARPQPRS</sequence>
<name>A0A9E5T537_9GAMM</name>
<keyword evidence="1" id="KW-0732">Signal</keyword>
<comment type="caution">
    <text evidence="3">The sequence shown here is derived from an EMBL/GenBank/DDBJ whole genome shotgun (WGS) entry which is preliminary data.</text>
</comment>
<organism evidence="3 4">
    <name type="scientific">Pseudomaricurvus hydrocarbonicus</name>
    <dbReference type="NCBI Taxonomy" id="1470433"/>
    <lineage>
        <taxon>Bacteria</taxon>
        <taxon>Pseudomonadati</taxon>
        <taxon>Pseudomonadota</taxon>
        <taxon>Gammaproteobacteria</taxon>
        <taxon>Cellvibrionales</taxon>
        <taxon>Cellvibrionaceae</taxon>
        <taxon>Pseudomaricurvus</taxon>
    </lineage>
</organism>
<evidence type="ECO:0000259" key="2">
    <source>
        <dbReference type="Pfam" id="PF13511"/>
    </source>
</evidence>
<evidence type="ECO:0000313" key="3">
    <source>
        <dbReference type="EMBL" id="NHO68567.1"/>
    </source>
</evidence>
<feature type="chain" id="PRO_5039462623" evidence="1">
    <location>
        <begin position="22"/>
        <end position="175"/>
    </location>
</feature>
<dbReference type="Pfam" id="PF13511">
    <property type="entry name" value="DUF4124"/>
    <property type="match status" value="1"/>
</dbReference>